<sequence>MSEVQNAFYGKDSPAGPAGEGVTRKVLAHSENLMVCELHFNKGAIGALHSHPHEQISYIISGKFEFTIGGVKYVVSAGDTVYKQPNIVHGAVCLEEGVMLDIFTPERKDFLK</sequence>
<protein>
    <submittedName>
        <fullName evidence="3">Cupin domain-containing protein</fullName>
    </submittedName>
</protein>
<dbReference type="SUPFAM" id="SSF51182">
    <property type="entry name" value="RmlC-like cupins"/>
    <property type="match status" value="1"/>
</dbReference>
<dbReference type="Gene3D" id="2.60.120.10">
    <property type="entry name" value="Jelly Rolls"/>
    <property type="match status" value="1"/>
</dbReference>
<dbReference type="CDD" id="cd02238">
    <property type="entry name" value="cupin_KdgF"/>
    <property type="match status" value="1"/>
</dbReference>
<evidence type="ECO:0000256" key="1">
    <source>
        <dbReference type="SAM" id="MobiDB-lite"/>
    </source>
</evidence>
<evidence type="ECO:0000259" key="2">
    <source>
        <dbReference type="Pfam" id="PF07883"/>
    </source>
</evidence>
<dbReference type="InterPro" id="IPR013096">
    <property type="entry name" value="Cupin_2"/>
</dbReference>
<dbReference type="PANTHER" id="PTHR40112">
    <property type="entry name" value="H2HPP ISOMERASE"/>
    <property type="match status" value="1"/>
</dbReference>
<feature type="region of interest" description="Disordered" evidence="1">
    <location>
        <begin position="1"/>
        <end position="21"/>
    </location>
</feature>
<name>A0A9D9IDF2_9SPIO</name>
<dbReference type="InterPro" id="IPR052535">
    <property type="entry name" value="Bacilysin_H2HPP_isomerase"/>
</dbReference>
<dbReference type="Proteomes" id="UP000810292">
    <property type="component" value="Unassembled WGS sequence"/>
</dbReference>
<evidence type="ECO:0000313" key="3">
    <source>
        <dbReference type="EMBL" id="MBO8469824.1"/>
    </source>
</evidence>
<dbReference type="EMBL" id="JADIMF010000144">
    <property type="protein sequence ID" value="MBO8469824.1"/>
    <property type="molecule type" value="Genomic_DNA"/>
</dbReference>
<feature type="domain" description="Cupin type-2" evidence="2">
    <location>
        <begin position="38"/>
        <end position="102"/>
    </location>
</feature>
<reference evidence="3" key="1">
    <citation type="submission" date="2020-10" db="EMBL/GenBank/DDBJ databases">
        <authorList>
            <person name="Gilroy R."/>
        </authorList>
    </citation>
    <scope>NUCLEOTIDE SEQUENCE</scope>
    <source>
        <strain evidence="3">14700</strain>
    </source>
</reference>
<dbReference type="Pfam" id="PF07883">
    <property type="entry name" value="Cupin_2"/>
    <property type="match status" value="1"/>
</dbReference>
<dbReference type="InterPro" id="IPR011051">
    <property type="entry name" value="RmlC_Cupin_sf"/>
</dbReference>
<dbReference type="InterPro" id="IPR014710">
    <property type="entry name" value="RmlC-like_jellyroll"/>
</dbReference>
<dbReference type="PIRSF" id="PIRSF029883">
    <property type="entry name" value="KdgF"/>
    <property type="match status" value="1"/>
</dbReference>
<dbReference type="PANTHER" id="PTHR40112:SF1">
    <property type="entry name" value="H2HPP ISOMERASE"/>
    <property type="match status" value="1"/>
</dbReference>
<proteinExistence type="predicted"/>
<dbReference type="AlphaFoldDB" id="A0A9D9IDF2"/>
<comment type="caution">
    <text evidence="3">The sequence shown here is derived from an EMBL/GenBank/DDBJ whole genome shotgun (WGS) entry which is preliminary data.</text>
</comment>
<organism evidence="3 4">
    <name type="scientific">Candidatus Ornithospirochaeta stercoravium</name>
    <dbReference type="NCBI Taxonomy" id="2840897"/>
    <lineage>
        <taxon>Bacteria</taxon>
        <taxon>Pseudomonadati</taxon>
        <taxon>Spirochaetota</taxon>
        <taxon>Spirochaetia</taxon>
        <taxon>Spirochaetales</taxon>
        <taxon>Spirochaetaceae</taxon>
        <taxon>Spirochaetaceae incertae sedis</taxon>
        <taxon>Candidatus Ornithospirochaeta</taxon>
    </lineage>
</organism>
<reference evidence="3" key="2">
    <citation type="journal article" date="2021" name="PeerJ">
        <title>Extensive microbial diversity within the chicken gut microbiome revealed by metagenomics and culture.</title>
        <authorList>
            <person name="Gilroy R."/>
            <person name="Ravi A."/>
            <person name="Getino M."/>
            <person name="Pursley I."/>
            <person name="Horton D.L."/>
            <person name="Alikhan N.F."/>
            <person name="Baker D."/>
            <person name="Gharbi K."/>
            <person name="Hall N."/>
            <person name="Watson M."/>
            <person name="Adriaenssens E.M."/>
            <person name="Foster-Nyarko E."/>
            <person name="Jarju S."/>
            <person name="Secka A."/>
            <person name="Antonio M."/>
            <person name="Oren A."/>
            <person name="Chaudhuri R.R."/>
            <person name="La Ragione R."/>
            <person name="Hildebrand F."/>
            <person name="Pallen M.J."/>
        </authorList>
    </citation>
    <scope>NUCLEOTIDE SEQUENCE</scope>
    <source>
        <strain evidence="3">14700</strain>
    </source>
</reference>
<evidence type="ECO:0000313" key="4">
    <source>
        <dbReference type="Proteomes" id="UP000810292"/>
    </source>
</evidence>
<gene>
    <name evidence="3" type="ORF">IAA72_08585</name>
</gene>
<accession>A0A9D9IDF2</accession>
<dbReference type="InterPro" id="IPR025499">
    <property type="entry name" value="KdgF"/>
</dbReference>